<organism evidence="1">
    <name type="scientific">marine sediment metagenome</name>
    <dbReference type="NCBI Taxonomy" id="412755"/>
    <lineage>
        <taxon>unclassified sequences</taxon>
        <taxon>metagenomes</taxon>
        <taxon>ecological metagenomes</taxon>
    </lineage>
</organism>
<dbReference type="EMBL" id="LAZR01051259">
    <property type="protein sequence ID" value="KKK85542.1"/>
    <property type="molecule type" value="Genomic_DNA"/>
</dbReference>
<protein>
    <submittedName>
        <fullName evidence="1">Uncharacterized protein</fullName>
    </submittedName>
</protein>
<proteinExistence type="predicted"/>
<comment type="caution">
    <text evidence="1">The sequence shown here is derived from an EMBL/GenBank/DDBJ whole genome shotgun (WGS) entry which is preliminary data.</text>
</comment>
<evidence type="ECO:0000313" key="1">
    <source>
        <dbReference type="EMBL" id="KKK85542.1"/>
    </source>
</evidence>
<sequence length="65" mass="7341">MASHETCKKGETPSPLVRMSRDAYAKLFHMAAHDHTSKSDVLTRLVNEAWGGMKKDIQLKIRGMK</sequence>
<reference evidence="1" key="1">
    <citation type="journal article" date="2015" name="Nature">
        <title>Complex archaea that bridge the gap between prokaryotes and eukaryotes.</title>
        <authorList>
            <person name="Spang A."/>
            <person name="Saw J.H."/>
            <person name="Jorgensen S.L."/>
            <person name="Zaremba-Niedzwiedzka K."/>
            <person name="Martijn J."/>
            <person name="Lind A.E."/>
            <person name="van Eijk R."/>
            <person name="Schleper C."/>
            <person name="Guy L."/>
            <person name="Ettema T.J."/>
        </authorList>
    </citation>
    <scope>NUCLEOTIDE SEQUENCE</scope>
</reference>
<name>A0A0F8YVS3_9ZZZZ</name>
<dbReference type="AlphaFoldDB" id="A0A0F8YVS3"/>
<accession>A0A0F8YVS3</accession>
<gene>
    <name evidence="1" type="ORF">LCGC14_2772240</name>
</gene>